<dbReference type="PANTHER" id="PTHR24068">
    <property type="entry name" value="UBIQUITIN-CONJUGATING ENZYME E2"/>
    <property type="match status" value="1"/>
</dbReference>
<evidence type="ECO:0000256" key="4">
    <source>
        <dbReference type="ARBA" id="ARBA00022786"/>
    </source>
</evidence>
<feature type="domain" description="UBC core" evidence="8">
    <location>
        <begin position="3"/>
        <end position="150"/>
    </location>
</feature>
<evidence type="ECO:0000256" key="6">
    <source>
        <dbReference type="PROSITE-ProRule" id="PRU10133"/>
    </source>
</evidence>
<dbReference type="Proteomes" id="UP000324800">
    <property type="component" value="Unassembled WGS sequence"/>
</dbReference>
<keyword evidence="2" id="KW-0808">Transferase</keyword>
<keyword evidence="5 7" id="KW-0067">ATP-binding</keyword>
<name>A0A5J4W162_9EUKA</name>
<comment type="caution">
    <text evidence="9">The sequence shown here is derived from an EMBL/GenBank/DDBJ whole genome shotgun (WGS) entry which is preliminary data.</text>
</comment>
<accession>A0A5J4W162</accession>
<evidence type="ECO:0000259" key="8">
    <source>
        <dbReference type="PROSITE" id="PS50127"/>
    </source>
</evidence>
<protein>
    <recommendedName>
        <fullName evidence="1">E2 ubiquitin-conjugating enzyme</fullName>
        <ecNumber evidence="1">2.3.2.23</ecNumber>
    </recommendedName>
</protein>
<dbReference type="PROSITE" id="PS50127">
    <property type="entry name" value="UBC_2"/>
    <property type="match status" value="1"/>
</dbReference>
<dbReference type="AlphaFoldDB" id="A0A5J4W162"/>
<evidence type="ECO:0000256" key="3">
    <source>
        <dbReference type="ARBA" id="ARBA00022741"/>
    </source>
</evidence>
<reference evidence="9 10" key="1">
    <citation type="submission" date="2019-03" db="EMBL/GenBank/DDBJ databases">
        <title>Single cell metagenomics reveals metabolic interactions within the superorganism composed of flagellate Streblomastix strix and complex community of Bacteroidetes bacteria on its surface.</title>
        <authorList>
            <person name="Treitli S.C."/>
            <person name="Kolisko M."/>
            <person name="Husnik F."/>
            <person name="Keeling P."/>
            <person name="Hampl V."/>
        </authorList>
    </citation>
    <scope>NUCLEOTIDE SEQUENCE [LARGE SCALE GENOMIC DNA]</scope>
    <source>
        <strain evidence="9">ST1C</strain>
    </source>
</reference>
<gene>
    <name evidence="9" type="ORF">EZS28_015854</name>
</gene>
<dbReference type="GO" id="GO:0061631">
    <property type="term" value="F:ubiquitin conjugating enzyme activity"/>
    <property type="evidence" value="ECO:0007669"/>
    <property type="project" value="UniProtKB-EC"/>
</dbReference>
<dbReference type="EMBL" id="SNRW01003912">
    <property type="protein sequence ID" value="KAA6388617.1"/>
    <property type="molecule type" value="Genomic_DNA"/>
</dbReference>
<dbReference type="InterPro" id="IPR000608">
    <property type="entry name" value="UBC"/>
</dbReference>
<dbReference type="FunFam" id="3.10.110.10:FF:000060">
    <property type="entry name" value="Ubiquitin conjugating enzyme (UbcB)"/>
    <property type="match status" value="1"/>
</dbReference>
<evidence type="ECO:0000313" key="10">
    <source>
        <dbReference type="Proteomes" id="UP000324800"/>
    </source>
</evidence>
<organism evidence="9 10">
    <name type="scientific">Streblomastix strix</name>
    <dbReference type="NCBI Taxonomy" id="222440"/>
    <lineage>
        <taxon>Eukaryota</taxon>
        <taxon>Metamonada</taxon>
        <taxon>Preaxostyla</taxon>
        <taxon>Oxymonadida</taxon>
        <taxon>Streblomastigidae</taxon>
        <taxon>Streblomastix</taxon>
    </lineage>
</organism>
<keyword evidence="3 7" id="KW-0547">Nucleotide-binding</keyword>
<dbReference type="InterPro" id="IPR016135">
    <property type="entry name" value="UBQ-conjugating_enzyme/RWD"/>
</dbReference>
<evidence type="ECO:0000256" key="1">
    <source>
        <dbReference type="ARBA" id="ARBA00012486"/>
    </source>
</evidence>
<dbReference type="GO" id="GO:0005524">
    <property type="term" value="F:ATP binding"/>
    <property type="evidence" value="ECO:0007669"/>
    <property type="project" value="UniProtKB-UniRule"/>
</dbReference>
<dbReference type="SMART" id="SM00212">
    <property type="entry name" value="UBCc"/>
    <property type="match status" value="1"/>
</dbReference>
<comment type="similarity">
    <text evidence="7">Belongs to the ubiquitin-conjugating enzyme family.</text>
</comment>
<sequence length="150" mass="17344">MANTLRRIQTDIRGFERDKPWGIEITPHEENIRYFDATIQGPPGSPFEGGIFKLEIFFTETYPFEPPKVRFLTKMYHPNVNKIGQICLDILKDSAWTAAMQIRTVLLSIQVLMQQWNLDDPLDETIAAHYKNDLVGAQKTAAEWTKKYAK</sequence>
<evidence type="ECO:0000256" key="5">
    <source>
        <dbReference type="ARBA" id="ARBA00022840"/>
    </source>
</evidence>
<dbReference type="Pfam" id="PF00179">
    <property type="entry name" value="UQ_con"/>
    <property type="match status" value="1"/>
</dbReference>
<dbReference type="InterPro" id="IPR023313">
    <property type="entry name" value="UBQ-conjugating_AS"/>
</dbReference>
<dbReference type="PROSITE" id="PS00183">
    <property type="entry name" value="UBC_1"/>
    <property type="match status" value="1"/>
</dbReference>
<dbReference type="OrthoDB" id="7851174at2759"/>
<keyword evidence="4 7" id="KW-0833">Ubl conjugation pathway</keyword>
<feature type="active site" description="Glycyl thioester intermediate" evidence="6">
    <location>
        <position position="87"/>
    </location>
</feature>
<evidence type="ECO:0000256" key="7">
    <source>
        <dbReference type="RuleBase" id="RU362109"/>
    </source>
</evidence>
<dbReference type="Gene3D" id="3.10.110.10">
    <property type="entry name" value="Ubiquitin Conjugating Enzyme"/>
    <property type="match status" value="1"/>
</dbReference>
<evidence type="ECO:0000313" key="9">
    <source>
        <dbReference type="EMBL" id="KAA6388617.1"/>
    </source>
</evidence>
<dbReference type="SUPFAM" id="SSF54495">
    <property type="entry name" value="UBC-like"/>
    <property type="match status" value="1"/>
</dbReference>
<evidence type="ECO:0000256" key="2">
    <source>
        <dbReference type="ARBA" id="ARBA00022679"/>
    </source>
</evidence>
<proteinExistence type="inferred from homology"/>
<dbReference type="EC" id="2.3.2.23" evidence="1"/>